<evidence type="ECO:0000313" key="4">
    <source>
        <dbReference type="EMBL" id="KAL3668380.1"/>
    </source>
</evidence>
<feature type="region of interest" description="Disordered" evidence="1">
    <location>
        <begin position="291"/>
        <end position="446"/>
    </location>
</feature>
<evidence type="ECO:0000259" key="3">
    <source>
        <dbReference type="PROSITE" id="PS50195"/>
    </source>
</evidence>
<dbReference type="InterPro" id="IPR011993">
    <property type="entry name" value="PH-like_dom_sf"/>
</dbReference>
<feature type="domain" description="PX" evidence="3">
    <location>
        <begin position="132"/>
        <end position="288"/>
    </location>
</feature>
<feature type="compositionally biased region" description="Basic and acidic residues" evidence="1">
    <location>
        <begin position="344"/>
        <end position="364"/>
    </location>
</feature>
<dbReference type="SUPFAM" id="SSF64268">
    <property type="entry name" value="PX domain"/>
    <property type="match status" value="1"/>
</dbReference>
<feature type="compositionally biased region" description="Basic and acidic residues" evidence="1">
    <location>
        <begin position="401"/>
        <end position="428"/>
    </location>
</feature>
<reference evidence="4 5" key="1">
    <citation type="submission" date="2024-09" db="EMBL/GenBank/DDBJ databases">
        <title>Genome sequencing and assembly of Phytophthora oleae, isolate VK10A, causative agent of rot of olive drupes.</title>
        <authorList>
            <person name="Conti Taguali S."/>
            <person name="Riolo M."/>
            <person name="La Spada F."/>
            <person name="Cacciola S.O."/>
            <person name="Dionisio G."/>
        </authorList>
    </citation>
    <scope>NUCLEOTIDE SEQUENCE [LARGE SCALE GENOMIC DNA]</scope>
    <source>
        <strain evidence="4 5">VK10A</strain>
    </source>
</reference>
<evidence type="ECO:0000259" key="2">
    <source>
        <dbReference type="PROSITE" id="PS50003"/>
    </source>
</evidence>
<dbReference type="SMART" id="SM00233">
    <property type="entry name" value="PH"/>
    <property type="match status" value="1"/>
</dbReference>
<dbReference type="PROSITE" id="PS50195">
    <property type="entry name" value="PX"/>
    <property type="match status" value="1"/>
</dbReference>
<evidence type="ECO:0008006" key="6">
    <source>
        <dbReference type="Google" id="ProtNLM"/>
    </source>
</evidence>
<comment type="caution">
    <text evidence="4">The sequence shown here is derived from an EMBL/GenBank/DDBJ whole genome shotgun (WGS) entry which is preliminary data.</text>
</comment>
<feature type="domain" description="PH" evidence="2">
    <location>
        <begin position="1"/>
        <end position="117"/>
    </location>
</feature>
<feature type="compositionally biased region" description="Low complexity" evidence="1">
    <location>
        <begin position="329"/>
        <end position="343"/>
    </location>
</feature>
<dbReference type="Pfam" id="PF00169">
    <property type="entry name" value="PH"/>
    <property type="match status" value="1"/>
</dbReference>
<organism evidence="4 5">
    <name type="scientific">Phytophthora oleae</name>
    <dbReference type="NCBI Taxonomy" id="2107226"/>
    <lineage>
        <taxon>Eukaryota</taxon>
        <taxon>Sar</taxon>
        <taxon>Stramenopiles</taxon>
        <taxon>Oomycota</taxon>
        <taxon>Peronosporomycetes</taxon>
        <taxon>Peronosporales</taxon>
        <taxon>Peronosporaceae</taxon>
        <taxon>Phytophthora</taxon>
    </lineage>
</organism>
<dbReference type="Gene3D" id="3.30.1520.10">
    <property type="entry name" value="Phox-like domain"/>
    <property type="match status" value="1"/>
</dbReference>
<feature type="compositionally biased region" description="Basic and acidic residues" evidence="1">
    <location>
        <begin position="437"/>
        <end position="446"/>
    </location>
</feature>
<dbReference type="AlphaFoldDB" id="A0ABD3FRQ0"/>
<dbReference type="InterPro" id="IPR001849">
    <property type="entry name" value="PH_domain"/>
</dbReference>
<gene>
    <name evidence="4" type="ORF">V7S43_006469</name>
</gene>
<accession>A0ABD3FRQ0</accession>
<dbReference type="PROSITE" id="PS50003">
    <property type="entry name" value="PH_DOMAIN"/>
    <property type="match status" value="1"/>
</dbReference>
<dbReference type="EMBL" id="JBIMZQ010000011">
    <property type="protein sequence ID" value="KAL3668380.1"/>
    <property type="molecule type" value="Genomic_DNA"/>
</dbReference>
<name>A0ABD3FRQ0_9STRA</name>
<dbReference type="InterPro" id="IPR036871">
    <property type="entry name" value="PX_dom_sf"/>
</dbReference>
<keyword evidence="5" id="KW-1185">Reference proteome</keyword>
<proteinExistence type="predicted"/>
<evidence type="ECO:0000313" key="5">
    <source>
        <dbReference type="Proteomes" id="UP001632037"/>
    </source>
</evidence>
<evidence type="ECO:0000256" key="1">
    <source>
        <dbReference type="SAM" id="MobiDB-lite"/>
    </source>
</evidence>
<protein>
    <recommendedName>
        <fullName evidence="6">PH domain-containing protein</fullName>
    </recommendedName>
</protein>
<dbReference type="SUPFAM" id="SSF50729">
    <property type="entry name" value="PH domain-like"/>
    <property type="match status" value="1"/>
</dbReference>
<dbReference type="InterPro" id="IPR001683">
    <property type="entry name" value="PX_dom"/>
</dbReference>
<dbReference type="Proteomes" id="UP001632037">
    <property type="component" value="Unassembled WGS sequence"/>
</dbReference>
<sequence length="446" mass="50639">MEGFILTVASENQHRRSFQKKKQEWRSLFVKLDDISARLIAFTDRSQFEVCWSVQLVGADISTPVPGEPSYGIDVDDTPYCFYVRETSVVKDCTHYFLAPDDSTKKAWVKALTQIARDGPRAPRFAVSLAENEFEFHARVVKFRPHVDGTHAEFMLTCSCQVFSKMVARRLAKEWNLWRRFSEFDELHQYANHSDLHYQAIVLTILSYRALEKSLGPQLEGIDLVKHKRDAFRGVLGKAFDHDFLEDRRVLLDSFVTNVCQIRTAVDFFKHHSDPHLKVFFQFDDNCQNVDESPRKASGGRSRTRNSKRSEDASRVAAASRLSDIQETSSSRASATSDANSEGGRSRSNESRDKRRSGVDEHRLSTSSQTSTSSRVSTSPRSSDTQDEGSSHHRRRHRKKSGDLDEKDLQERPSKTKKDRPTSGKKDPTISCGSAKAEVRLADPTA</sequence>
<feature type="compositionally biased region" description="Low complexity" evidence="1">
    <location>
        <begin position="365"/>
        <end position="383"/>
    </location>
</feature>
<dbReference type="Gene3D" id="2.30.29.30">
    <property type="entry name" value="Pleckstrin-homology domain (PH domain)/Phosphotyrosine-binding domain (PTB)"/>
    <property type="match status" value="1"/>
</dbReference>